<organism evidence="1 2">
    <name type="scientific">Gossypium mustelinum</name>
    <name type="common">Cotton</name>
    <name type="synonym">Gossypium caicoense</name>
    <dbReference type="NCBI Taxonomy" id="34275"/>
    <lineage>
        <taxon>Eukaryota</taxon>
        <taxon>Viridiplantae</taxon>
        <taxon>Streptophyta</taxon>
        <taxon>Embryophyta</taxon>
        <taxon>Tracheophyta</taxon>
        <taxon>Spermatophyta</taxon>
        <taxon>Magnoliopsida</taxon>
        <taxon>eudicotyledons</taxon>
        <taxon>Gunneridae</taxon>
        <taxon>Pentapetalae</taxon>
        <taxon>rosids</taxon>
        <taxon>malvids</taxon>
        <taxon>Malvales</taxon>
        <taxon>Malvaceae</taxon>
        <taxon>Malvoideae</taxon>
        <taxon>Gossypium</taxon>
    </lineage>
</organism>
<protein>
    <submittedName>
        <fullName evidence="1">Uncharacterized protein</fullName>
    </submittedName>
</protein>
<evidence type="ECO:0000313" key="2">
    <source>
        <dbReference type="Proteomes" id="UP000323597"/>
    </source>
</evidence>
<name>A0A5D2TP67_GOSMU</name>
<evidence type="ECO:0000313" key="1">
    <source>
        <dbReference type="EMBL" id="TYI66088.1"/>
    </source>
</evidence>
<reference evidence="1 2" key="1">
    <citation type="submission" date="2019-07" db="EMBL/GenBank/DDBJ databases">
        <title>WGS assembly of Gossypium mustelinum.</title>
        <authorList>
            <person name="Chen Z.J."/>
            <person name="Sreedasyam A."/>
            <person name="Ando A."/>
            <person name="Song Q."/>
            <person name="De L."/>
            <person name="Hulse-Kemp A."/>
            <person name="Ding M."/>
            <person name="Ye W."/>
            <person name="Kirkbride R."/>
            <person name="Jenkins J."/>
            <person name="Plott C."/>
            <person name="Lovell J."/>
            <person name="Lin Y.-M."/>
            <person name="Vaughn R."/>
            <person name="Liu B."/>
            <person name="Li W."/>
            <person name="Simpson S."/>
            <person name="Scheffler B."/>
            <person name="Saski C."/>
            <person name="Grover C."/>
            <person name="Hu G."/>
            <person name="Conover J."/>
            <person name="Carlson J."/>
            <person name="Shu S."/>
            <person name="Boston L."/>
            <person name="Williams M."/>
            <person name="Peterson D."/>
            <person name="Mcgee K."/>
            <person name="Jones D."/>
            <person name="Wendel J."/>
            <person name="Stelly D."/>
            <person name="Grimwood J."/>
            <person name="Schmutz J."/>
        </authorList>
    </citation>
    <scope>NUCLEOTIDE SEQUENCE [LARGE SCALE GENOMIC DNA]</scope>
    <source>
        <strain evidence="1">1408120.09</strain>
    </source>
</reference>
<keyword evidence="2" id="KW-1185">Reference proteome</keyword>
<accession>A0A5D2TP67</accession>
<dbReference type="Proteomes" id="UP000323597">
    <property type="component" value="Chromosome D09"/>
</dbReference>
<dbReference type="EMBL" id="CM017657">
    <property type="protein sequence ID" value="TYI66088.1"/>
    <property type="molecule type" value="Genomic_DNA"/>
</dbReference>
<proteinExistence type="predicted"/>
<dbReference type="AlphaFoldDB" id="A0A5D2TP67"/>
<gene>
    <name evidence="1" type="ORF">E1A91_D09G200500v1</name>
</gene>
<sequence length="52" mass="6168">MTTTRRVRRMVRVFVGVRGEKRVRGGEISPRRAALGRLLKEDSIRSWKRSNW</sequence>